<dbReference type="Proteomes" id="UP000222516">
    <property type="component" value="Segment"/>
</dbReference>
<reference evidence="1 2" key="1">
    <citation type="submission" date="2017-06" db="EMBL/GenBank/DDBJ databases">
        <title>Complete genome sequence of vB_BveP-Goe6 a virus infecting Bacillus velezensis FZB42.</title>
        <authorList>
            <person name="Hertel R."/>
            <person name="Schilling T."/>
            <person name="Daniel R."/>
        </authorList>
    </citation>
    <scope>NUCLEOTIDE SEQUENCE [LARGE SCALE GENOMIC DNA]</scope>
</reference>
<keyword evidence="2" id="KW-1185">Reference proteome</keyword>
<evidence type="ECO:0000313" key="1">
    <source>
        <dbReference type="EMBL" id="ASR76807.1"/>
    </source>
</evidence>
<sequence length="54" mass="6056">MKLLTHVCHYCSFSFFTRKFDVFGAITKKDTPVVFCPACGNQSLSVSHIEEDIG</sequence>
<protein>
    <submittedName>
        <fullName evidence="1">Uncharacterized protein</fullName>
    </submittedName>
</protein>
<gene>
    <name evidence="1" type="ORF">Goe6_c00220</name>
</gene>
<proteinExistence type="predicted"/>
<name>A0A222YXM5_9CAUD</name>
<organism evidence="1 2">
    <name type="scientific">Bacillus phage vB_BveP-Goe6</name>
    <dbReference type="NCBI Taxonomy" id="2022474"/>
    <lineage>
        <taxon>Viruses</taxon>
        <taxon>Duplodnaviria</taxon>
        <taxon>Heunggongvirae</taxon>
        <taxon>Uroviricota</taxon>
        <taxon>Caudoviricetes</taxon>
        <taxon>Salasmaviridae</taxon>
        <taxon>Picovirinae</taxon>
        <taxon>Salasvirus</taxon>
        <taxon>Salasvirus Goe6</taxon>
    </lineage>
</organism>
<dbReference type="EMBL" id="MF407276">
    <property type="protein sequence ID" value="ASR76807.1"/>
    <property type="molecule type" value="Genomic_DNA"/>
</dbReference>
<accession>A0A222YXM5</accession>
<evidence type="ECO:0000313" key="2">
    <source>
        <dbReference type="Proteomes" id="UP000222516"/>
    </source>
</evidence>